<sequence length="90" mass="8897">MNGPWGGPPWDEDGPVHFWPVEHGRPAGRGPAFEVPERLLIAAAAAGAGGATVLGLLALLVGGVMVAVGLGALVLIGAVVVVSAAERGAR</sequence>
<keyword evidence="1" id="KW-1133">Transmembrane helix</keyword>
<evidence type="ECO:0000256" key="1">
    <source>
        <dbReference type="SAM" id="Phobius"/>
    </source>
</evidence>
<reference evidence="2 3" key="1">
    <citation type="submission" date="2020-08" db="EMBL/GenBank/DDBJ databases">
        <authorList>
            <person name="Mo P."/>
        </authorList>
    </citation>
    <scope>NUCLEOTIDE SEQUENCE [LARGE SCALE GENOMIC DNA]</scope>
    <source>
        <strain evidence="2 3">CGMCC 4.1532</strain>
    </source>
</reference>
<name>A0A7G7MIK2_9PSEU</name>
<dbReference type="KEGG" id="ppel:H6H00_00530"/>
<feature type="transmembrane region" description="Helical" evidence="1">
    <location>
        <begin position="66"/>
        <end position="85"/>
    </location>
</feature>
<accession>A0A7G7MIK2</accession>
<gene>
    <name evidence="2" type="ORF">H6H00_00530</name>
</gene>
<dbReference type="RefSeq" id="WP_185719442.1">
    <property type="nucleotide sequence ID" value="NZ_BAAAWI010000001.1"/>
</dbReference>
<keyword evidence="1" id="KW-0812">Transmembrane</keyword>
<evidence type="ECO:0000313" key="3">
    <source>
        <dbReference type="Proteomes" id="UP000515728"/>
    </source>
</evidence>
<dbReference type="Proteomes" id="UP000515728">
    <property type="component" value="Chromosome"/>
</dbReference>
<keyword evidence="3" id="KW-1185">Reference proteome</keyword>
<proteinExistence type="predicted"/>
<protein>
    <submittedName>
        <fullName evidence="2">Uncharacterized protein</fullName>
    </submittedName>
</protein>
<organism evidence="2 3">
    <name type="scientific">Pseudonocardia petroleophila</name>
    <dbReference type="NCBI Taxonomy" id="37331"/>
    <lineage>
        <taxon>Bacteria</taxon>
        <taxon>Bacillati</taxon>
        <taxon>Actinomycetota</taxon>
        <taxon>Actinomycetes</taxon>
        <taxon>Pseudonocardiales</taxon>
        <taxon>Pseudonocardiaceae</taxon>
        <taxon>Pseudonocardia</taxon>
    </lineage>
</organism>
<dbReference type="AlphaFoldDB" id="A0A7G7MIK2"/>
<dbReference type="EMBL" id="CP060131">
    <property type="protein sequence ID" value="QNG52613.1"/>
    <property type="molecule type" value="Genomic_DNA"/>
</dbReference>
<keyword evidence="1" id="KW-0472">Membrane</keyword>
<evidence type="ECO:0000313" key="2">
    <source>
        <dbReference type="EMBL" id="QNG52613.1"/>
    </source>
</evidence>
<feature type="transmembrane region" description="Helical" evidence="1">
    <location>
        <begin position="39"/>
        <end position="60"/>
    </location>
</feature>